<dbReference type="Gene3D" id="1.10.260.40">
    <property type="entry name" value="lambda repressor-like DNA-binding domains"/>
    <property type="match status" value="1"/>
</dbReference>
<dbReference type="Gene3D" id="2.60.120.10">
    <property type="entry name" value="Jelly Rolls"/>
    <property type="match status" value="1"/>
</dbReference>
<keyword evidence="4" id="KW-1185">Reference proteome</keyword>
<dbReference type="InterPro" id="IPR001387">
    <property type="entry name" value="Cro/C1-type_HTH"/>
</dbReference>
<evidence type="ECO:0000259" key="2">
    <source>
        <dbReference type="PROSITE" id="PS50943"/>
    </source>
</evidence>
<sequence length="181" mass="20064">MEQSFIGLKVEQYRKQAALSLRDLAKQAAITPSMLSQIEKGHSNPSIQTLKSLAKALDVPVFTFLMDEVDTRELVIRKNERKQMVIDGIAYELVSPDFTSQLATAIMHLPPGKSSSETPMSHKGEEVAFILNGPIHLTLIGEEYILATGDSVKVPAHTTHQWRNESQHPVSILFSVTPPSF</sequence>
<organism evidence="3 4">
    <name type="scientific">Lysinibacillus odysseyi 34hs-1 = NBRC 100172</name>
    <dbReference type="NCBI Taxonomy" id="1220589"/>
    <lineage>
        <taxon>Bacteria</taxon>
        <taxon>Bacillati</taxon>
        <taxon>Bacillota</taxon>
        <taxon>Bacilli</taxon>
        <taxon>Bacillales</taxon>
        <taxon>Bacillaceae</taxon>
        <taxon>Lysinibacillus</taxon>
    </lineage>
</organism>
<keyword evidence="1 3" id="KW-0238">DNA-binding</keyword>
<feature type="domain" description="HTH cro/C1-type" evidence="2">
    <location>
        <begin position="10"/>
        <end position="64"/>
    </location>
</feature>
<dbReference type="RefSeq" id="WP_036155178.1">
    <property type="nucleotide sequence ID" value="NZ_AVCX01000005.1"/>
</dbReference>
<dbReference type="PROSITE" id="PS50943">
    <property type="entry name" value="HTH_CROC1"/>
    <property type="match status" value="1"/>
</dbReference>
<reference evidence="3 4" key="1">
    <citation type="submission" date="2014-02" db="EMBL/GenBank/DDBJ databases">
        <title>Draft genome sequence of Lysinibacillus odysseyi NBRC 100172.</title>
        <authorList>
            <person name="Zhang F."/>
            <person name="Wang G."/>
            <person name="Zhang L."/>
        </authorList>
    </citation>
    <scope>NUCLEOTIDE SEQUENCE [LARGE SCALE GENOMIC DNA]</scope>
    <source>
        <strain evidence="3 4">NBRC 100172</strain>
    </source>
</reference>
<dbReference type="CDD" id="cd02209">
    <property type="entry name" value="cupin_XRE_C"/>
    <property type="match status" value="1"/>
</dbReference>
<gene>
    <name evidence="3" type="ORF">CD32_12820</name>
</gene>
<evidence type="ECO:0000256" key="1">
    <source>
        <dbReference type="ARBA" id="ARBA00023125"/>
    </source>
</evidence>
<dbReference type="InterPro" id="IPR050807">
    <property type="entry name" value="TransReg_Diox_bact_type"/>
</dbReference>
<dbReference type="Pfam" id="PF07883">
    <property type="entry name" value="Cupin_2"/>
    <property type="match status" value="1"/>
</dbReference>
<dbReference type="InterPro" id="IPR013096">
    <property type="entry name" value="Cupin_2"/>
</dbReference>
<dbReference type="EMBL" id="JPVP01000056">
    <property type="protein sequence ID" value="KGR84461.1"/>
    <property type="molecule type" value="Genomic_DNA"/>
</dbReference>
<dbReference type="InterPro" id="IPR010982">
    <property type="entry name" value="Lambda_DNA-bd_dom_sf"/>
</dbReference>
<dbReference type="STRING" id="1220589.CD32_12820"/>
<dbReference type="AlphaFoldDB" id="A0A0A3II61"/>
<proteinExistence type="predicted"/>
<dbReference type="OrthoDB" id="34624at2"/>
<dbReference type="SUPFAM" id="SSF47413">
    <property type="entry name" value="lambda repressor-like DNA-binding domains"/>
    <property type="match status" value="1"/>
</dbReference>
<dbReference type="GO" id="GO:0003700">
    <property type="term" value="F:DNA-binding transcription factor activity"/>
    <property type="evidence" value="ECO:0007669"/>
    <property type="project" value="TreeGrafter"/>
</dbReference>
<dbReference type="PANTHER" id="PTHR46797">
    <property type="entry name" value="HTH-TYPE TRANSCRIPTIONAL REGULATOR"/>
    <property type="match status" value="1"/>
</dbReference>
<dbReference type="eggNOG" id="COG1396">
    <property type="taxonomic scope" value="Bacteria"/>
</dbReference>
<evidence type="ECO:0000313" key="3">
    <source>
        <dbReference type="EMBL" id="KGR84461.1"/>
    </source>
</evidence>
<protein>
    <submittedName>
        <fullName evidence="3">DNA-binding protein</fullName>
    </submittedName>
</protein>
<dbReference type="PANTHER" id="PTHR46797:SF19">
    <property type="entry name" value="BLL2473 PROTEIN"/>
    <property type="match status" value="1"/>
</dbReference>
<dbReference type="CDD" id="cd00093">
    <property type="entry name" value="HTH_XRE"/>
    <property type="match status" value="1"/>
</dbReference>
<dbReference type="eggNOG" id="COG0662">
    <property type="taxonomic scope" value="Bacteria"/>
</dbReference>
<dbReference type="SUPFAM" id="SSF51182">
    <property type="entry name" value="RmlC-like cupins"/>
    <property type="match status" value="1"/>
</dbReference>
<dbReference type="Proteomes" id="UP000030437">
    <property type="component" value="Unassembled WGS sequence"/>
</dbReference>
<dbReference type="SMART" id="SM00530">
    <property type="entry name" value="HTH_XRE"/>
    <property type="match status" value="1"/>
</dbReference>
<comment type="caution">
    <text evidence="3">The sequence shown here is derived from an EMBL/GenBank/DDBJ whole genome shotgun (WGS) entry which is preliminary data.</text>
</comment>
<evidence type="ECO:0000313" key="4">
    <source>
        <dbReference type="Proteomes" id="UP000030437"/>
    </source>
</evidence>
<accession>A0A0A3II61</accession>
<dbReference type="Pfam" id="PF01381">
    <property type="entry name" value="HTH_3"/>
    <property type="match status" value="1"/>
</dbReference>
<dbReference type="InterPro" id="IPR014710">
    <property type="entry name" value="RmlC-like_jellyroll"/>
</dbReference>
<dbReference type="GO" id="GO:0003677">
    <property type="term" value="F:DNA binding"/>
    <property type="evidence" value="ECO:0007669"/>
    <property type="project" value="UniProtKB-KW"/>
</dbReference>
<dbReference type="GO" id="GO:0005829">
    <property type="term" value="C:cytosol"/>
    <property type="evidence" value="ECO:0007669"/>
    <property type="project" value="TreeGrafter"/>
</dbReference>
<dbReference type="InterPro" id="IPR011051">
    <property type="entry name" value="RmlC_Cupin_sf"/>
</dbReference>
<name>A0A0A3II61_9BACI</name>